<dbReference type="EMBL" id="MHRP01000013">
    <property type="protein sequence ID" value="OHA27399.1"/>
    <property type="molecule type" value="Genomic_DNA"/>
</dbReference>
<dbReference type="Gene3D" id="3.40.50.2000">
    <property type="entry name" value="Glycogen Phosphorylase B"/>
    <property type="match status" value="2"/>
</dbReference>
<evidence type="ECO:0008006" key="4">
    <source>
        <dbReference type="Google" id="ProtNLM"/>
    </source>
</evidence>
<dbReference type="AlphaFoldDB" id="A0A1G2MVX3"/>
<name>A0A1G2MVX3_9BACT</name>
<reference evidence="2 3" key="1">
    <citation type="journal article" date="2016" name="Nat. Commun.">
        <title>Thousands of microbial genomes shed light on interconnected biogeochemical processes in an aquifer system.</title>
        <authorList>
            <person name="Anantharaman K."/>
            <person name="Brown C.T."/>
            <person name="Hug L.A."/>
            <person name="Sharon I."/>
            <person name="Castelle C.J."/>
            <person name="Probst A.J."/>
            <person name="Thomas B.C."/>
            <person name="Singh A."/>
            <person name="Wilkins M.J."/>
            <person name="Karaoz U."/>
            <person name="Brodie E.L."/>
            <person name="Williams K.H."/>
            <person name="Hubbard S.S."/>
            <person name="Banfield J.F."/>
        </authorList>
    </citation>
    <scope>NUCLEOTIDE SEQUENCE [LARGE SCALE GENOMIC DNA]</scope>
</reference>
<evidence type="ECO:0000313" key="2">
    <source>
        <dbReference type="EMBL" id="OHA27399.1"/>
    </source>
</evidence>
<keyword evidence="1" id="KW-0808">Transferase</keyword>
<proteinExistence type="predicted"/>
<evidence type="ECO:0000313" key="3">
    <source>
        <dbReference type="Proteomes" id="UP000177943"/>
    </source>
</evidence>
<dbReference type="GO" id="GO:0009103">
    <property type="term" value="P:lipopolysaccharide biosynthetic process"/>
    <property type="evidence" value="ECO:0007669"/>
    <property type="project" value="TreeGrafter"/>
</dbReference>
<sequence>MKILLTTGIYPPAIGGPALYVKNLEEVWRKEGHKVRVLYYELEKKLPTGIRHLLFFFRTILVLPRVDFVLALDTFSVGLPATLAARLFGKKIMIRTGGDFLWEGYIERTNDLVLLKDFYGTRRDRFSLKEKIIFKLTKWTLQNTSAVVFSTSWQRGIFKEAYELSDARLFIIENYYGPKVAGMLPTRKNFIAATRSLKWKNVALLEKAFEKAKETNPELILDLEEKCHEDFMQEIKSAYAVILVSLGDISPNMVLEALRFNKPVILTKETGLFEKLKDAVTFVDPEDSAAITEAILSLCDKETYEEAVRKAESFWFVHDWKEISEEYIALANTL</sequence>
<dbReference type="Proteomes" id="UP000177943">
    <property type="component" value="Unassembled WGS sequence"/>
</dbReference>
<dbReference type="SUPFAM" id="SSF53756">
    <property type="entry name" value="UDP-Glycosyltransferase/glycogen phosphorylase"/>
    <property type="match status" value="1"/>
</dbReference>
<comment type="caution">
    <text evidence="2">The sequence shown here is derived from an EMBL/GenBank/DDBJ whole genome shotgun (WGS) entry which is preliminary data.</text>
</comment>
<protein>
    <recommendedName>
        <fullName evidence="4">Glycosyl transferase family 1 domain-containing protein</fullName>
    </recommendedName>
</protein>
<dbReference type="PANTHER" id="PTHR46401:SF2">
    <property type="entry name" value="GLYCOSYLTRANSFERASE WBBK-RELATED"/>
    <property type="match status" value="1"/>
</dbReference>
<evidence type="ECO:0000256" key="1">
    <source>
        <dbReference type="ARBA" id="ARBA00022679"/>
    </source>
</evidence>
<dbReference type="GO" id="GO:0016757">
    <property type="term" value="F:glycosyltransferase activity"/>
    <property type="evidence" value="ECO:0007669"/>
    <property type="project" value="TreeGrafter"/>
</dbReference>
<organism evidence="2 3">
    <name type="scientific">Candidatus Taylorbacteria bacterium RIFCSPHIGHO2_02_FULL_45_35</name>
    <dbReference type="NCBI Taxonomy" id="1802311"/>
    <lineage>
        <taxon>Bacteria</taxon>
        <taxon>Candidatus Tayloriibacteriota</taxon>
    </lineage>
</organism>
<dbReference type="CDD" id="cd03801">
    <property type="entry name" value="GT4_PimA-like"/>
    <property type="match status" value="1"/>
</dbReference>
<dbReference type="PANTHER" id="PTHR46401">
    <property type="entry name" value="GLYCOSYLTRANSFERASE WBBK-RELATED"/>
    <property type="match status" value="1"/>
</dbReference>
<accession>A0A1G2MVX3</accession>
<gene>
    <name evidence="2" type="ORF">A3D56_03855</name>
</gene>